<keyword evidence="1" id="KW-0472">Membrane</keyword>
<feature type="transmembrane region" description="Helical" evidence="1">
    <location>
        <begin position="51"/>
        <end position="78"/>
    </location>
</feature>
<evidence type="ECO:0000313" key="3">
    <source>
        <dbReference type="Proteomes" id="UP000252100"/>
    </source>
</evidence>
<evidence type="ECO:0000256" key="1">
    <source>
        <dbReference type="SAM" id="Phobius"/>
    </source>
</evidence>
<proteinExistence type="predicted"/>
<organism evidence="2 3">
    <name type="scientific">Salicibibacter kimchii</name>
    <dbReference type="NCBI Taxonomy" id="2099786"/>
    <lineage>
        <taxon>Bacteria</taxon>
        <taxon>Bacillati</taxon>
        <taxon>Bacillota</taxon>
        <taxon>Bacilli</taxon>
        <taxon>Bacillales</taxon>
        <taxon>Bacillaceae</taxon>
        <taxon>Salicibibacter</taxon>
    </lineage>
</organism>
<dbReference type="OrthoDB" id="1681403at2"/>
<name>A0A345C2Z3_9BACI</name>
<feature type="transmembrane region" description="Helical" evidence="1">
    <location>
        <begin position="90"/>
        <end position="109"/>
    </location>
</feature>
<sequence length="256" mass="29839">MRLTNSTENYRGIIAAISPSMTNNVDITNPSVVAWWSAAYPGFGHFILGNYFIGFVLLVHEVLINILSGLNLAIYYSFTGKFEQAIQSVDTNWFLAYFPIYFFAIWNSYQRTRVQNEDYVIARQIGYDIYSKSMSMYSFNRLEEKKPSIAVFWSMLAPGLGHIYINRLLILLLVPLLVLIMYMSQALPALQYTMVGNFDAARNVTNPQWLMNLPSFYGFFVYDAYLKTVEYNDVYKLYQRLHLEKTYQHEQFQLPV</sequence>
<protein>
    <submittedName>
        <fullName evidence="2">Uncharacterized protein</fullName>
    </submittedName>
</protein>
<dbReference type="EMBL" id="CP031092">
    <property type="protein sequence ID" value="AXF57574.1"/>
    <property type="molecule type" value="Genomic_DNA"/>
</dbReference>
<dbReference type="KEGG" id="rue:DT065_17335"/>
<dbReference type="AlphaFoldDB" id="A0A345C2Z3"/>
<reference evidence="2 3" key="1">
    <citation type="journal article" date="2018" name="J. Microbiol.">
        <title>Salicibibacter kimchii gen. nov., sp. nov., a moderately halophilic and alkalitolerant bacterium in the family Bacillaceae, isolated from kimchi.</title>
        <authorList>
            <person name="Jang J.Y."/>
            <person name="Oh Y.J."/>
            <person name="Lim S.K."/>
            <person name="Park H.K."/>
            <person name="Lee C."/>
            <person name="Kim J.Y."/>
            <person name="Lee M.A."/>
            <person name="Choi H.J."/>
        </authorList>
    </citation>
    <scope>NUCLEOTIDE SEQUENCE [LARGE SCALE GENOMIC DNA]</scope>
    <source>
        <strain evidence="2 3">NKC1-1</strain>
    </source>
</reference>
<accession>A0A345C2Z3</accession>
<feature type="transmembrane region" description="Helical" evidence="1">
    <location>
        <begin position="163"/>
        <end position="184"/>
    </location>
</feature>
<dbReference type="Proteomes" id="UP000252100">
    <property type="component" value="Chromosome"/>
</dbReference>
<keyword evidence="3" id="KW-1185">Reference proteome</keyword>
<evidence type="ECO:0000313" key="2">
    <source>
        <dbReference type="EMBL" id="AXF57574.1"/>
    </source>
</evidence>
<keyword evidence="1" id="KW-0812">Transmembrane</keyword>
<gene>
    <name evidence="2" type="ORF">DT065_17335</name>
</gene>
<dbReference type="RefSeq" id="WP_114375522.1">
    <property type="nucleotide sequence ID" value="NZ_CP031092.1"/>
</dbReference>
<keyword evidence="1" id="KW-1133">Transmembrane helix</keyword>